<keyword evidence="5" id="KW-1133">Transmembrane helix</keyword>
<feature type="compositionally biased region" description="Polar residues" evidence="4">
    <location>
        <begin position="233"/>
        <end position="245"/>
    </location>
</feature>
<feature type="compositionally biased region" description="Polar residues" evidence="4">
    <location>
        <begin position="90"/>
        <end position="135"/>
    </location>
</feature>
<feature type="transmembrane region" description="Helical" evidence="5">
    <location>
        <begin position="157"/>
        <end position="179"/>
    </location>
</feature>
<evidence type="ECO:0000256" key="4">
    <source>
        <dbReference type="SAM" id="MobiDB-lite"/>
    </source>
</evidence>
<feature type="compositionally biased region" description="Polar residues" evidence="4">
    <location>
        <begin position="1443"/>
        <end position="1485"/>
    </location>
</feature>
<feature type="compositionally biased region" description="Basic and acidic residues" evidence="4">
    <location>
        <begin position="136"/>
        <end position="148"/>
    </location>
</feature>
<proteinExistence type="predicted"/>
<dbReference type="Proteomes" id="UP001355207">
    <property type="component" value="Chromosome 10"/>
</dbReference>
<feature type="compositionally biased region" description="Acidic residues" evidence="4">
    <location>
        <begin position="1089"/>
        <end position="1098"/>
    </location>
</feature>
<feature type="region of interest" description="Disordered" evidence="4">
    <location>
        <begin position="306"/>
        <end position="339"/>
    </location>
</feature>
<name>A0AAX4K526_9TREE</name>
<sequence length="1545" mass="171284">MCESVPSTTVWGTTRITSTITSSTVSTAQVAQSTKLVTSQITTHYIITTSIPQKTLYYPCSASATQTVKKDIRATSTLDDGVTVDPKATGQFTGSLPSQAKSTMKPDSTTTSSVPTQHSSLAATISSISKPSVTSKESKVNENHEGSTKKPTNTGKIAGGVVGGITILVLLCNFGIWFYRRRQRIKSRRRTSNESFTNDVNHVNKYNNKGKGNTDKNGNDFWERRFREIESTTYRSNSMKSNHSQKNGEKVSDNEKGHQEEWDNQTSRKLHLTLDLGSKNLNSRPPSRLSMISSFFGGGKSTPTANVISSSSKKQIHDRTASTSSILQSLGGNRSQRPSVVKGASVRFSLNPFSRKPNYHDGSGNKVIPSKSNFHNRSISSPAPLQLNRDSSSTVSSFIMSSAGYSNSFKSPGPPSTLTPGLEQGFHNISIHRTASNDGTPPEARNTFGNKLSSFDQYDRSIDVKNVHDNINNWNNQTISYPAQAHASQGPDIVPHHIITNTSPAIREGNKVRSPTYEQVEERRNMEWIRRSTMVSIIDEGEETLDTTDEDKMNQLKSQLGINTSDEFLRRNNFRDSISGDNGNDSTQLSVPPKSHLRPKPEQPFHPSIGDTPPQLGILGDYLQTASSIRSHLSGISSITSLPSALPKNSDASNRFSIVGSGSNGGSTTSLVALIPPPRGASSTVNLNRHKARSDINISNEKRASLTPSVDSISVTTFNEQVNRNQPSQLYRQIQKLPFLPLLRGGHGSVSGYASFNIPSAILPRGYLSGLSSQHSVTTNTRQTYNMPKSPDSTLFPSSPQNETNNTTTTEINRYSNMKHNNLRDSNSLQRERQRGYSQYTVSESNYSVQMGRPLERPDTTYSTQPSFGYSRPSSQFLEWETDKQNTNINRNTRTLSVYKSERGSVKLSNYPKPPLPPPVPPLPSATSNRLSGTSIKSRRRSIKSSRFSASGPVPPLPKAYKGSTDNDSRKSAFIDAEEDEITRLKADEIENQFKSSRSTAILPRVLSSYFLDSENDNIDRRSLKNKRKSKGLVVPKDIKLNQRALTPSLWLDEEVLARFADAESIKSESRKSECSPDSPVPPEKLVPETEDLSDPEELDQQIHLQRCEIDGLGDPHNEIHNPFNPEDEVEIEKVNDAVDLQNEHDSISKDENLLVSRFPTTTFQSATRPNSIATTIFPDIDTGKESDNYEEDLFQSRKHRISSVSRKSSYKKPNINMFSESDFSLERNPDDRKKYKNKNIMQNEVQAIRRKLPLTVKRYNSTKGKYPSKITQKQDSDVSYTSKPSSSTCVELMDNASMIPSSRQRPSSQGFTMYRPKNGTSFTKEEKGKFRAKRESSISDSKSTINPPETSITQSLPLLMSPLFPKPPSPIDSDTPSPSPSPSPRTLNFTRISKLLPLPESPVSPTLPLPPTSSWSTHLNRNNTNITSNFRFSVKSTRKSGRYSQRGQNDQVESQGTALTVTANSKNLETRSPSRQSKSRSLLSVDTKVQLESGLHSETTGSEEEDDVNEEIYSRSTVTPQLPFLYLCNSSSSPINDFMFDDQS</sequence>
<feature type="compositionally biased region" description="Polar residues" evidence="4">
    <location>
        <begin position="321"/>
        <end position="338"/>
    </location>
</feature>
<evidence type="ECO:0000313" key="7">
    <source>
        <dbReference type="EMBL" id="WWC92243.1"/>
    </source>
</evidence>
<dbReference type="EMBL" id="CP144107">
    <property type="protein sequence ID" value="WWC92243.1"/>
    <property type="molecule type" value="Genomic_DNA"/>
</dbReference>
<feature type="region of interest" description="Disordered" evidence="4">
    <location>
        <begin position="1067"/>
        <end position="1098"/>
    </location>
</feature>
<keyword evidence="1" id="KW-0597">Phosphoprotein</keyword>
<evidence type="ECO:0000259" key="6">
    <source>
        <dbReference type="Pfam" id="PF21314"/>
    </source>
</evidence>
<feature type="compositionally biased region" description="Polar residues" evidence="4">
    <location>
        <begin position="772"/>
        <end position="801"/>
    </location>
</feature>
<feature type="compositionally biased region" description="Polar residues" evidence="4">
    <location>
        <begin position="1421"/>
        <end position="1436"/>
    </location>
</feature>
<keyword evidence="5" id="KW-0812">Transmembrane</keyword>
<feature type="compositionally biased region" description="Polar residues" evidence="4">
    <location>
        <begin position="1299"/>
        <end position="1312"/>
    </location>
</feature>
<keyword evidence="5" id="KW-0472">Membrane</keyword>
<feature type="compositionally biased region" description="Basic and acidic residues" evidence="4">
    <location>
        <begin position="1324"/>
        <end position="1338"/>
    </location>
</feature>
<reference evidence="7 8" key="1">
    <citation type="submission" date="2024-01" db="EMBL/GenBank/DDBJ databases">
        <title>Comparative genomics of Cryptococcus and Kwoniella reveals pathogenesis evolution and contrasting modes of karyotype evolution via chromosome fusion or intercentromeric recombination.</title>
        <authorList>
            <person name="Coelho M.A."/>
            <person name="David-Palma M."/>
            <person name="Shea T."/>
            <person name="Bowers K."/>
            <person name="McGinley-Smith S."/>
            <person name="Mohammad A.W."/>
            <person name="Gnirke A."/>
            <person name="Yurkov A.M."/>
            <person name="Nowrousian M."/>
            <person name="Sun S."/>
            <person name="Cuomo C.A."/>
            <person name="Heitman J."/>
        </authorList>
    </citation>
    <scope>NUCLEOTIDE SEQUENCE [LARGE SCALE GENOMIC DNA]</scope>
    <source>
        <strain evidence="7 8">CBS 6074</strain>
    </source>
</reference>
<feature type="region of interest" description="Disordered" evidence="4">
    <location>
        <begin position="432"/>
        <end position="451"/>
    </location>
</feature>
<dbReference type="Gene3D" id="1.20.5.510">
    <property type="entry name" value="Single helix bin"/>
    <property type="match status" value="1"/>
</dbReference>
<feature type="region of interest" description="Disordered" evidence="4">
    <location>
        <begin position="352"/>
        <end position="390"/>
    </location>
</feature>
<gene>
    <name evidence="7" type="ORF">L201_007197</name>
</gene>
<dbReference type="RefSeq" id="XP_066079005.1">
    <property type="nucleotide sequence ID" value="XM_066222908.1"/>
</dbReference>
<feature type="compositionally biased region" description="Pro residues" evidence="4">
    <location>
        <begin position="1400"/>
        <end position="1412"/>
    </location>
</feature>
<accession>A0AAX4K526</accession>
<feature type="region of interest" description="Disordered" evidence="4">
    <location>
        <begin position="1298"/>
        <end position="1515"/>
    </location>
</feature>
<feature type="region of interest" description="Disordered" evidence="4">
    <location>
        <begin position="574"/>
        <end position="609"/>
    </location>
</feature>
<evidence type="ECO:0000256" key="5">
    <source>
        <dbReference type="SAM" id="Phobius"/>
    </source>
</evidence>
<dbReference type="InterPro" id="IPR049328">
    <property type="entry name" value="TM_ErbB1"/>
</dbReference>
<protein>
    <recommendedName>
        <fullName evidence="6">Epidermal growth factor receptor-like transmembrane-juxtamembrane segment domain-containing protein</fullName>
    </recommendedName>
</protein>
<feature type="compositionally biased region" description="Polar residues" evidence="4">
    <location>
        <begin position="575"/>
        <end position="590"/>
    </location>
</feature>
<keyword evidence="3" id="KW-0067">ATP-binding</keyword>
<feature type="region of interest" description="Disordered" evidence="4">
    <location>
        <begin position="772"/>
        <end position="838"/>
    </location>
</feature>
<feature type="region of interest" description="Disordered" evidence="4">
    <location>
        <begin position="905"/>
        <end position="972"/>
    </location>
</feature>
<feature type="compositionally biased region" description="Polar residues" evidence="4">
    <location>
        <begin position="812"/>
        <end position="829"/>
    </location>
</feature>
<feature type="compositionally biased region" description="Polar residues" evidence="4">
    <location>
        <begin position="860"/>
        <end position="873"/>
    </location>
</feature>
<dbReference type="GeneID" id="91097866"/>
<feature type="compositionally biased region" description="Polar residues" evidence="4">
    <location>
        <begin position="1339"/>
        <end position="1357"/>
    </location>
</feature>
<feature type="compositionally biased region" description="Basic and acidic residues" evidence="4">
    <location>
        <begin position="246"/>
        <end position="261"/>
    </location>
</feature>
<feature type="compositionally biased region" description="Low complexity" evidence="4">
    <location>
        <begin position="802"/>
        <end position="811"/>
    </location>
</feature>
<feature type="compositionally biased region" description="Polar residues" evidence="4">
    <location>
        <begin position="925"/>
        <end position="934"/>
    </location>
</feature>
<feature type="compositionally biased region" description="Acidic residues" evidence="4">
    <location>
        <begin position="1502"/>
        <end position="1511"/>
    </location>
</feature>
<feature type="region of interest" description="Disordered" evidence="4">
    <location>
        <begin position="852"/>
        <end position="873"/>
    </location>
</feature>
<keyword evidence="2" id="KW-0547">Nucleotide-binding</keyword>
<feature type="compositionally biased region" description="Pro residues" evidence="4">
    <location>
        <begin position="912"/>
        <end position="924"/>
    </location>
</feature>
<evidence type="ECO:0000256" key="3">
    <source>
        <dbReference type="ARBA" id="ARBA00022840"/>
    </source>
</evidence>
<dbReference type="Pfam" id="PF21314">
    <property type="entry name" value="TM_ErbB1"/>
    <property type="match status" value="1"/>
</dbReference>
<evidence type="ECO:0000256" key="1">
    <source>
        <dbReference type="ARBA" id="ARBA00022553"/>
    </source>
</evidence>
<keyword evidence="8" id="KW-1185">Reference proteome</keyword>
<feature type="region of interest" description="Disordered" evidence="4">
    <location>
        <begin position="233"/>
        <end position="266"/>
    </location>
</feature>
<organism evidence="7 8">
    <name type="scientific">Kwoniella dendrophila CBS 6074</name>
    <dbReference type="NCBI Taxonomy" id="1295534"/>
    <lineage>
        <taxon>Eukaryota</taxon>
        <taxon>Fungi</taxon>
        <taxon>Dikarya</taxon>
        <taxon>Basidiomycota</taxon>
        <taxon>Agaricomycotina</taxon>
        <taxon>Tremellomycetes</taxon>
        <taxon>Tremellales</taxon>
        <taxon>Cryptococcaceae</taxon>
        <taxon>Kwoniella</taxon>
    </lineage>
</organism>
<feature type="compositionally biased region" description="Low complexity" evidence="4">
    <location>
        <begin position="201"/>
        <end position="211"/>
    </location>
</feature>
<feature type="compositionally biased region" description="Polar residues" evidence="4">
    <location>
        <begin position="370"/>
        <end position="383"/>
    </location>
</feature>
<evidence type="ECO:0000256" key="2">
    <source>
        <dbReference type="ARBA" id="ARBA00022741"/>
    </source>
</evidence>
<feature type="domain" description="Epidermal growth factor receptor-like transmembrane-juxtamembrane segment" evidence="6">
    <location>
        <begin position="157"/>
        <end position="191"/>
    </location>
</feature>
<feature type="region of interest" description="Disordered" evidence="4">
    <location>
        <begin position="1263"/>
        <end position="1286"/>
    </location>
</feature>
<feature type="region of interest" description="Disordered" evidence="4">
    <location>
        <begin position="187"/>
        <end position="220"/>
    </location>
</feature>
<feature type="region of interest" description="Disordered" evidence="4">
    <location>
        <begin position="88"/>
        <end position="157"/>
    </location>
</feature>
<evidence type="ECO:0000313" key="8">
    <source>
        <dbReference type="Proteomes" id="UP001355207"/>
    </source>
</evidence>